<evidence type="ECO:0000313" key="7">
    <source>
        <dbReference type="EMBL" id="KAL3266222.1"/>
    </source>
</evidence>
<evidence type="ECO:0000313" key="8">
    <source>
        <dbReference type="Proteomes" id="UP001516400"/>
    </source>
</evidence>
<comment type="subcellular location">
    <subcellularLocation>
        <location evidence="3">Cytoplasm</location>
    </subcellularLocation>
    <subcellularLocation>
        <location evidence="2">Nucleus</location>
    </subcellularLocation>
</comment>
<sequence length="238" mass="28683">MPKNRNAMKRKNQLEADRRLLQFEDYDAYLDSFIMPQDRCYLQNLHICRLFSELGYRNWGETLSHQAFKKRYDAVMRYLHPEYIPYVIVSADTECPDLIHKELAKRERPNRLGIVATIIYIRHETETGHEVSGYIDYSERIRNENWRNFFQGKRLILPNTRDLGYYHWKFGNANTNDSINYKVFTDPYNGLRFQNRFDRKFINVNPNVNPGQNTVRIRILSDVYKHVILFDHIVRQRV</sequence>
<dbReference type="PANTHER" id="PTHR33588:SF1">
    <property type="entry name" value="CILIA- AND FLAGELLA-ASSOCIATED PROTEIN 299"/>
    <property type="match status" value="1"/>
</dbReference>
<evidence type="ECO:0000256" key="6">
    <source>
        <dbReference type="ARBA" id="ARBA00023242"/>
    </source>
</evidence>
<keyword evidence="6" id="KW-0539">Nucleus</keyword>
<evidence type="ECO:0000256" key="4">
    <source>
        <dbReference type="ARBA" id="ARBA00021436"/>
    </source>
</evidence>
<evidence type="ECO:0000256" key="3">
    <source>
        <dbReference type="ARBA" id="ARBA00004496"/>
    </source>
</evidence>
<accession>A0ABD2MIT6</accession>
<keyword evidence="8" id="KW-1185">Reference proteome</keyword>
<name>A0ABD2MIT6_9CUCU</name>
<dbReference type="AlphaFoldDB" id="A0ABD2MIT6"/>
<dbReference type="GO" id="GO:0005634">
    <property type="term" value="C:nucleus"/>
    <property type="evidence" value="ECO:0007669"/>
    <property type="project" value="UniProtKB-SubCell"/>
</dbReference>
<evidence type="ECO:0000256" key="1">
    <source>
        <dbReference type="ARBA" id="ARBA00003056"/>
    </source>
</evidence>
<dbReference type="InterPro" id="IPR027887">
    <property type="entry name" value="DUF4464"/>
</dbReference>
<dbReference type="Proteomes" id="UP001516400">
    <property type="component" value="Unassembled WGS sequence"/>
</dbReference>
<evidence type="ECO:0000256" key="2">
    <source>
        <dbReference type="ARBA" id="ARBA00004123"/>
    </source>
</evidence>
<organism evidence="7 8">
    <name type="scientific">Cryptolaemus montrouzieri</name>
    <dbReference type="NCBI Taxonomy" id="559131"/>
    <lineage>
        <taxon>Eukaryota</taxon>
        <taxon>Metazoa</taxon>
        <taxon>Ecdysozoa</taxon>
        <taxon>Arthropoda</taxon>
        <taxon>Hexapoda</taxon>
        <taxon>Insecta</taxon>
        <taxon>Pterygota</taxon>
        <taxon>Neoptera</taxon>
        <taxon>Endopterygota</taxon>
        <taxon>Coleoptera</taxon>
        <taxon>Polyphaga</taxon>
        <taxon>Cucujiformia</taxon>
        <taxon>Coccinelloidea</taxon>
        <taxon>Coccinellidae</taxon>
        <taxon>Scymninae</taxon>
        <taxon>Scymnini</taxon>
        <taxon>Cryptolaemus</taxon>
    </lineage>
</organism>
<proteinExistence type="predicted"/>
<dbReference type="EMBL" id="JABFTP020000001">
    <property type="protein sequence ID" value="KAL3266222.1"/>
    <property type="molecule type" value="Genomic_DNA"/>
</dbReference>
<dbReference type="PANTHER" id="PTHR33588">
    <property type="entry name" value="CILIA- AND FLAGELLA-ASSOCIATED PROTEIN 299"/>
    <property type="match status" value="1"/>
</dbReference>
<gene>
    <name evidence="7" type="ORF">HHI36_010404</name>
</gene>
<keyword evidence="5" id="KW-0963">Cytoplasm</keyword>
<comment type="caution">
    <text evidence="7">The sequence shown here is derived from an EMBL/GenBank/DDBJ whole genome shotgun (WGS) entry which is preliminary data.</text>
</comment>
<comment type="function">
    <text evidence="1">May be involved in spermatogenesis.</text>
</comment>
<evidence type="ECO:0000256" key="5">
    <source>
        <dbReference type="ARBA" id="ARBA00022490"/>
    </source>
</evidence>
<dbReference type="Pfam" id="PF14713">
    <property type="entry name" value="DUF4464"/>
    <property type="match status" value="1"/>
</dbReference>
<reference evidence="7 8" key="1">
    <citation type="journal article" date="2021" name="BMC Biol.">
        <title>Horizontally acquired antibacterial genes associated with adaptive radiation of ladybird beetles.</title>
        <authorList>
            <person name="Li H.S."/>
            <person name="Tang X.F."/>
            <person name="Huang Y.H."/>
            <person name="Xu Z.Y."/>
            <person name="Chen M.L."/>
            <person name="Du X.Y."/>
            <person name="Qiu B.Y."/>
            <person name="Chen P.T."/>
            <person name="Zhang W."/>
            <person name="Slipinski A."/>
            <person name="Escalona H.E."/>
            <person name="Waterhouse R.M."/>
            <person name="Zwick A."/>
            <person name="Pang H."/>
        </authorList>
    </citation>
    <scope>NUCLEOTIDE SEQUENCE [LARGE SCALE GENOMIC DNA]</scope>
    <source>
        <strain evidence="7">SYSU2018</strain>
    </source>
</reference>
<protein>
    <recommendedName>
        <fullName evidence="4">Cilia- and flagella-associated protein 299</fullName>
    </recommendedName>
</protein>
<dbReference type="GO" id="GO:0005737">
    <property type="term" value="C:cytoplasm"/>
    <property type="evidence" value="ECO:0007669"/>
    <property type="project" value="UniProtKB-SubCell"/>
</dbReference>